<proteinExistence type="predicted"/>
<evidence type="ECO:0000313" key="1">
    <source>
        <dbReference type="EMBL" id="CAH1406659.1"/>
    </source>
</evidence>
<protein>
    <submittedName>
        <fullName evidence="1">Uncharacterized protein</fullName>
    </submittedName>
</protein>
<organism evidence="1 2">
    <name type="scientific">Nezara viridula</name>
    <name type="common">Southern green stink bug</name>
    <name type="synonym">Cimex viridulus</name>
    <dbReference type="NCBI Taxonomy" id="85310"/>
    <lineage>
        <taxon>Eukaryota</taxon>
        <taxon>Metazoa</taxon>
        <taxon>Ecdysozoa</taxon>
        <taxon>Arthropoda</taxon>
        <taxon>Hexapoda</taxon>
        <taxon>Insecta</taxon>
        <taxon>Pterygota</taxon>
        <taxon>Neoptera</taxon>
        <taxon>Paraneoptera</taxon>
        <taxon>Hemiptera</taxon>
        <taxon>Heteroptera</taxon>
        <taxon>Panheteroptera</taxon>
        <taxon>Pentatomomorpha</taxon>
        <taxon>Pentatomoidea</taxon>
        <taxon>Pentatomidae</taxon>
        <taxon>Pentatominae</taxon>
        <taxon>Nezara</taxon>
    </lineage>
</organism>
<gene>
    <name evidence="1" type="ORF">NEZAVI_LOCUS14547</name>
</gene>
<dbReference type="AlphaFoldDB" id="A0A9P0MVK4"/>
<dbReference type="EMBL" id="OV725082">
    <property type="protein sequence ID" value="CAH1406659.1"/>
    <property type="molecule type" value="Genomic_DNA"/>
</dbReference>
<name>A0A9P0MVK4_NEZVI</name>
<sequence>MEMYLSIKYGCKTIKSKFYQSTICWILLQHFGYCCKT</sequence>
<accession>A0A9P0MVK4</accession>
<reference evidence="1" key="1">
    <citation type="submission" date="2022-01" db="EMBL/GenBank/DDBJ databases">
        <authorList>
            <person name="King R."/>
        </authorList>
    </citation>
    <scope>NUCLEOTIDE SEQUENCE</scope>
</reference>
<evidence type="ECO:0000313" key="2">
    <source>
        <dbReference type="Proteomes" id="UP001152798"/>
    </source>
</evidence>
<dbReference type="Proteomes" id="UP001152798">
    <property type="component" value="Chromosome 6"/>
</dbReference>
<keyword evidence="2" id="KW-1185">Reference proteome</keyword>